<evidence type="ECO:0000313" key="2">
    <source>
        <dbReference type="Proteomes" id="UP001627154"/>
    </source>
</evidence>
<dbReference type="Proteomes" id="UP001627154">
    <property type="component" value="Unassembled WGS sequence"/>
</dbReference>
<reference evidence="1 2" key="1">
    <citation type="journal article" date="2024" name="bioRxiv">
        <title>A reference genome for Trichogramma kaykai: A tiny desert-dwelling parasitoid wasp with competing sex-ratio distorters.</title>
        <authorList>
            <person name="Culotta J."/>
            <person name="Lindsey A.R."/>
        </authorList>
    </citation>
    <scope>NUCLEOTIDE SEQUENCE [LARGE SCALE GENOMIC DNA]</scope>
    <source>
        <strain evidence="1 2">KSX58</strain>
    </source>
</reference>
<sequence>MCNFKRVCYDHVLYLIVIFLQCNNNISKFLRFMNLIKSKIPGEQTGLYADLGSLGAPASVPTEVSCNKYNCVIGSWLHETRLASRRTRYQNLSKNDYEKL</sequence>
<comment type="caution">
    <text evidence="1">The sequence shown here is derived from an EMBL/GenBank/DDBJ whole genome shotgun (WGS) entry which is preliminary data.</text>
</comment>
<name>A0ABD2X7A8_9HYME</name>
<gene>
    <name evidence="1" type="ORF">TKK_005812</name>
</gene>
<protein>
    <submittedName>
        <fullName evidence="1">Uncharacterized protein</fullName>
    </submittedName>
</protein>
<evidence type="ECO:0000313" key="1">
    <source>
        <dbReference type="EMBL" id="KAL3401212.1"/>
    </source>
</evidence>
<accession>A0ABD2X7A8</accession>
<organism evidence="1 2">
    <name type="scientific">Trichogramma kaykai</name>
    <dbReference type="NCBI Taxonomy" id="54128"/>
    <lineage>
        <taxon>Eukaryota</taxon>
        <taxon>Metazoa</taxon>
        <taxon>Ecdysozoa</taxon>
        <taxon>Arthropoda</taxon>
        <taxon>Hexapoda</taxon>
        <taxon>Insecta</taxon>
        <taxon>Pterygota</taxon>
        <taxon>Neoptera</taxon>
        <taxon>Endopterygota</taxon>
        <taxon>Hymenoptera</taxon>
        <taxon>Apocrita</taxon>
        <taxon>Proctotrupomorpha</taxon>
        <taxon>Chalcidoidea</taxon>
        <taxon>Trichogrammatidae</taxon>
        <taxon>Trichogramma</taxon>
    </lineage>
</organism>
<proteinExistence type="predicted"/>
<dbReference type="EMBL" id="JBJJXI010000049">
    <property type="protein sequence ID" value="KAL3401212.1"/>
    <property type="molecule type" value="Genomic_DNA"/>
</dbReference>
<dbReference type="AlphaFoldDB" id="A0ABD2X7A8"/>
<keyword evidence="2" id="KW-1185">Reference proteome</keyword>